<proteinExistence type="inferred from homology"/>
<reference evidence="6 7" key="1">
    <citation type="submission" date="2023-07" db="EMBL/GenBank/DDBJ databases">
        <title>Genomic Encyclopedia of Type Strains, Phase IV (KMG-IV): sequencing the most valuable type-strain genomes for metagenomic binning, comparative biology and taxonomic classification.</title>
        <authorList>
            <person name="Goeker M."/>
        </authorList>
    </citation>
    <scope>NUCLEOTIDE SEQUENCE [LARGE SCALE GENOMIC DNA]</scope>
    <source>
        <strain evidence="6 7">DSM 23494</strain>
    </source>
</reference>
<accession>A0ABU0AD23</accession>
<evidence type="ECO:0000256" key="1">
    <source>
        <dbReference type="ARBA" id="ARBA00009381"/>
    </source>
</evidence>
<evidence type="ECO:0000313" key="7">
    <source>
        <dbReference type="Proteomes" id="UP001238088"/>
    </source>
</evidence>
<keyword evidence="5" id="KW-0812">Transmembrane</keyword>
<dbReference type="PRINTS" id="PR01210">
    <property type="entry name" value="GGTRANSPTASE"/>
</dbReference>
<evidence type="ECO:0000256" key="2">
    <source>
        <dbReference type="ARBA" id="ARBA00022679"/>
    </source>
</evidence>
<dbReference type="EC" id="3.4.19.13" evidence="6"/>
<evidence type="ECO:0000313" key="6">
    <source>
        <dbReference type="EMBL" id="MDQ0269139.1"/>
    </source>
</evidence>
<dbReference type="EC" id="2.3.2.2" evidence="6"/>
<comment type="similarity">
    <text evidence="1">Belongs to the gamma-glutamyltransferase family.</text>
</comment>
<dbReference type="RefSeq" id="WP_307472472.1">
    <property type="nucleotide sequence ID" value="NZ_JAUSUB010000003.1"/>
</dbReference>
<dbReference type="Gene3D" id="3.60.20.40">
    <property type="match status" value="1"/>
</dbReference>
<protein>
    <submittedName>
        <fullName evidence="6">Gamma-glutamyltranspeptidase/glutathione hydrolase</fullName>
        <ecNumber evidence="6">2.3.2.2</ecNumber>
        <ecNumber evidence="6">3.4.19.13</ecNumber>
    </submittedName>
</protein>
<dbReference type="PANTHER" id="PTHR43199">
    <property type="entry name" value="GLUTATHIONE HYDROLASE"/>
    <property type="match status" value="1"/>
</dbReference>
<gene>
    <name evidence="6" type="ORF">J2S17_001009</name>
</gene>
<evidence type="ECO:0000256" key="3">
    <source>
        <dbReference type="ARBA" id="ARBA00022801"/>
    </source>
</evidence>
<dbReference type="Pfam" id="PF01019">
    <property type="entry name" value="G_glu_transpept"/>
    <property type="match status" value="1"/>
</dbReference>
<dbReference type="GO" id="GO:0103068">
    <property type="term" value="F:leukotriene C4 gamma-glutamyl transferase activity"/>
    <property type="evidence" value="ECO:0007669"/>
    <property type="project" value="UniProtKB-EC"/>
</dbReference>
<sequence length="548" mass="61706">MKKKNQFIIFVSLVVIFIAVCVNWALKEERNSNLDIRLQNKVSEEDREYAVSASHPLAVEVGLKVLDEGGNAVDAAVAVSYALAVVEPYASGLGGGGEMLVYKEGETPFLQQYREIAPLSSKKLKTESGIPGFVKGMEEIHQAEGDLPFESIMNHIIPLAEEGIEVDSELEYRLKTALKSRIDKSEATPFFIDGRPIEEGDKLVQKELAETLRIIRDEGVEAFYHGALTDSFADQHVEFERSDFGKYTSQRMEAIKGEFMGYDVWSAAPPFSGLSVIQTLQMTEEVLEDRKLDNEVDFIQAVGEMSKIAYEERLYNIGDLDYTDIDMDELTSKEYSRQLLKEHELKDIFSSSQVNDTEAEMKDYAHTTHFVIMDKDGMTVSATNSLGNFFGTGEYMKEGFFLNNALTNYSKNKKSPNSFEPGKRPRSFISPTILMNEDEIIGIGSPGGRRIPAVITQTLLYHLLWGDSLQEAVERPRFYMENKEIQMESKFEKDTYSGLQEEGYNVILNHSASYFGSVQALSLNKHDFSIDGAADPRRIGLWESKSKK</sequence>
<dbReference type="InterPro" id="IPR051792">
    <property type="entry name" value="GGT_bact"/>
</dbReference>
<keyword evidence="4" id="KW-0865">Zymogen</keyword>
<name>A0ABU0AD23_9BACI</name>
<dbReference type="EMBL" id="JAUSUB010000003">
    <property type="protein sequence ID" value="MDQ0269139.1"/>
    <property type="molecule type" value="Genomic_DNA"/>
</dbReference>
<keyword evidence="2 6" id="KW-0808">Transferase</keyword>
<keyword evidence="5" id="KW-0472">Membrane</keyword>
<evidence type="ECO:0000256" key="4">
    <source>
        <dbReference type="ARBA" id="ARBA00023145"/>
    </source>
</evidence>
<dbReference type="PANTHER" id="PTHR43199:SF1">
    <property type="entry name" value="GLUTATHIONE HYDROLASE PROENZYME"/>
    <property type="match status" value="1"/>
</dbReference>
<dbReference type="GO" id="GO:0036374">
    <property type="term" value="F:glutathione hydrolase activity"/>
    <property type="evidence" value="ECO:0007669"/>
    <property type="project" value="UniProtKB-EC"/>
</dbReference>
<keyword evidence="5" id="KW-1133">Transmembrane helix</keyword>
<feature type="transmembrane region" description="Helical" evidence="5">
    <location>
        <begin position="7"/>
        <end position="26"/>
    </location>
</feature>
<dbReference type="SUPFAM" id="SSF56235">
    <property type="entry name" value="N-terminal nucleophile aminohydrolases (Ntn hydrolases)"/>
    <property type="match status" value="1"/>
</dbReference>
<dbReference type="InterPro" id="IPR043137">
    <property type="entry name" value="GGT_ssub_C"/>
</dbReference>
<comment type="caution">
    <text evidence="6">The sequence shown here is derived from an EMBL/GenBank/DDBJ whole genome shotgun (WGS) entry which is preliminary data.</text>
</comment>
<dbReference type="InterPro" id="IPR029055">
    <property type="entry name" value="Ntn_hydrolases_N"/>
</dbReference>
<evidence type="ECO:0000256" key="5">
    <source>
        <dbReference type="SAM" id="Phobius"/>
    </source>
</evidence>
<organism evidence="6 7">
    <name type="scientific">Cytobacillus purgationiresistens</name>
    <dbReference type="NCBI Taxonomy" id="863449"/>
    <lineage>
        <taxon>Bacteria</taxon>
        <taxon>Bacillati</taxon>
        <taxon>Bacillota</taxon>
        <taxon>Bacilli</taxon>
        <taxon>Bacillales</taxon>
        <taxon>Bacillaceae</taxon>
        <taxon>Cytobacillus</taxon>
    </lineage>
</organism>
<dbReference type="InterPro" id="IPR043138">
    <property type="entry name" value="GGT_lsub"/>
</dbReference>
<dbReference type="Gene3D" id="1.10.246.130">
    <property type="match status" value="1"/>
</dbReference>
<keyword evidence="3 6" id="KW-0378">Hydrolase</keyword>
<keyword evidence="6" id="KW-0012">Acyltransferase</keyword>
<keyword evidence="7" id="KW-1185">Reference proteome</keyword>
<dbReference type="Proteomes" id="UP001238088">
    <property type="component" value="Unassembled WGS sequence"/>
</dbReference>